<dbReference type="EMBL" id="KN411860">
    <property type="protein sequence ID" value="KHG18973.1"/>
    <property type="molecule type" value="Genomic_DNA"/>
</dbReference>
<accession>A0A0B0NWU3</accession>
<sequence>MVQWVNNDIIEKEVSTRWYRYVRDLFEYYIEKVH</sequence>
<evidence type="ECO:0000313" key="1">
    <source>
        <dbReference type="EMBL" id="KHG18973.1"/>
    </source>
</evidence>
<reference evidence="2" key="1">
    <citation type="submission" date="2014-09" db="EMBL/GenBank/DDBJ databases">
        <authorList>
            <person name="Mudge J."/>
            <person name="Ramaraj T."/>
            <person name="Lindquist I.E."/>
            <person name="Bharti A.K."/>
            <person name="Sundararajan A."/>
            <person name="Cameron C.T."/>
            <person name="Woodward J.E."/>
            <person name="May G.D."/>
            <person name="Brubaker C."/>
            <person name="Broadhvest J."/>
            <person name="Wilkins T.A."/>
        </authorList>
    </citation>
    <scope>NUCLEOTIDE SEQUENCE</scope>
    <source>
        <strain evidence="2">cv. AKA8401</strain>
    </source>
</reference>
<name>A0A0B0NWU3_GOSAR</name>
<evidence type="ECO:0000313" key="2">
    <source>
        <dbReference type="Proteomes" id="UP000032142"/>
    </source>
</evidence>
<dbReference type="AlphaFoldDB" id="A0A0B0NWU3"/>
<proteinExistence type="predicted"/>
<dbReference type="Proteomes" id="UP000032142">
    <property type="component" value="Unassembled WGS sequence"/>
</dbReference>
<protein>
    <submittedName>
        <fullName evidence="1">Uncharacterized protein</fullName>
    </submittedName>
</protein>
<organism evidence="1 2">
    <name type="scientific">Gossypium arboreum</name>
    <name type="common">Tree cotton</name>
    <name type="synonym">Gossypium nanking</name>
    <dbReference type="NCBI Taxonomy" id="29729"/>
    <lineage>
        <taxon>Eukaryota</taxon>
        <taxon>Viridiplantae</taxon>
        <taxon>Streptophyta</taxon>
        <taxon>Embryophyta</taxon>
        <taxon>Tracheophyta</taxon>
        <taxon>Spermatophyta</taxon>
        <taxon>Magnoliopsida</taxon>
        <taxon>eudicotyledons</taxon>
        <taxon>Gunneridae</taxon>
        <taxon>Pentapetalae</taxon>
        <taxon>rosids</taxon>
        <taxon>malvids</taxon>
        <taxon>Malvales</taxon>
        <taxon>Malvaceae</taxon>
        <taxon>Malvoideae</taxon>
        <taxon>Gossypium</taxon>
    </lineage>
</organism>
<keyword evidence="2" id="KW-1185">Reference proteome</keyword>
<gene>
    <name evidence="1" type="ORF">F383_09855</name>
</gene>